<dbReference type="GO" id="GO:0004765">
    <property type="term" value="F:shikimate kinase activity"/>
    <property type="evidence" value="ECO:0007669"/>
    <property type="project" value="UniProtKB-UniRule"/>
</dbReference>
<comment type="catalytic activity">
    <reaction evidence="10 11">
        <text>shikimate + ATP = 3-phosphoshikimate + ADP + H(+)</text>
        <dbReference type="Rhea" id="RHEA:13121"/>
        <dbReference type="ChEBI" id="CHEBI:15378"/>
        <dbReference type="ChEBI" id="CHEBI:30616"/>
        <dbReference type="ChEBI" id="CHEBI:36208"/>
        <dbReference type="ChEBI" id="CHEBI:145989"/>
        <dbReference type="ChEBI" id="CHEBI:456216"/>
        <dbReference type="EC" id="2.7.1.71"/>
    </reaction>
</comment>
<feature type="binding site" evidence="11">
    <location>
        <position position="78"/>
    </location>
    <ligand>
        <name>substrate</name>
    </ligand>
</feature>
<dbReference type="InterPro" id="IPR023000">
    <property type="entry name" value="Shikimate_kinase_CS"/>
</dbReference>
<feature type="binding site" evidence="11">
    <location>
        <position position="33"/>
    </location>
    <ligand>
        <name>substrate</name>
    </ligand>
</feature>
<comment type="similarity">
    <text evidence="2 11">Belongs to the shikimate kinase family.</text>
</comment>
<comment type="caution">
    <text evidence="12">The sequence shown here is derived from an EMBL/GenBank/DDBJ whole genome shotgun (WGS) entry which is preliminary data.</text>
</comment>
<evidence type="ECO:0000256" key="8">
    <source>
        <dbReference type="ARBA" id="ARBA00022840"/>
    </source>
</evidence>
<keyword evidence="4 11" id="KW-0028">Amino-acid biosynthesis</keyword>
<comment type="subcellular location">
    <subcellularLocation>
        <location evidence="11">Cytoplasm</location>
    </subcellularLocation>
</comment>
<dbReference type="SUPFAM" id="SSF52540">
    <property type="entry name" value="P-loop containing nucleoside triphosphate hydrolases"/>
    <property type="match status" value="1"/>
</dbReference>
<dbReference type="InterPro" id="IPR000623">
    <property type="entry name" value="Shikimate_kinase/TSH1"/>
</dbReference>
<dbReference type="PANTHER" id="PTHR21087:SF16">
    <property type="entry name" value="SHIKIMATE KINASE 1, CHLOROPLASTIC"/>
    <property type="match status" value="1"/>
</dbReference>
<evidence type="ECO:0000256" key="6">
    <source>
        <dbReference type="ARBA" id="ARBA00022741"/>
    </source>
</evidence>
<proteinExistence type="inferred from homology"/>
<evidence type="ECO:0000256" key="1">
    <source>
        <dbReference type="ARBA" id="ARBA00004842"/>
    </source>
</evidence>
<comment type="function">
    <text evidence="11">Catalyzes the specific phosphorylation of the 3-hydroxyl group of shikimic acid using ATP as a cosubstrate.</text>
</comment>
<dbReference type="Proteomes" id="UP000447833">
    <property type="component" value="Unassembled WGS sequence"/>
</dbReference>
<feature type="binding site" evidence="11">
    <location>
        <begin position="11"/>
        <end position="16"/>
    </location>
    <ligand>
        <name>ATP</name>
        <dbReference type="ChEBI" id="CHEBI:30616"/>
    </ligand>
</feature>
<dbReference type="GO" id="GO:0005829">
    <property type="term" value="C:cytosol"/>
    <property type="evidence" value="ECO:0007669"/>
    <property type="project" value="TreeGrafter"/>
</dbReference>
<evidence type="ECO:0000256" key="4">
    <source>
        <dbReference type="ARBA" id="ARBA00022605"/>
    </source>
</evidence>
<dbReference type="Pfam" id="PF01202">
    <property type="entry name" value="SKI"/>
    <property type="match status" value="1"/>
</dbReference>
<keyword evidence="7 11" id="KW-0418">Kinase</keyword>
<evidence type="ECO:0000256" key="9">
    <source>
        <dbReference type="ARBA" id="ARBA00023141"/>
    </source>
</evidence>
<gene>
    <name evidence="11" type="primary">aroK</name>
    <name evidence="12" type="ORF">GLW07_07155</name>
</gene>
<comment type="subunit">
    <text evidence="11">Monomer.</text>
</comment>
<accession>A0A845EX50</accession>
<evidence type="ECO:0000256" key="7">
    <source>
        <dbReference type="ARBA" id="ARBA00022777"/>
    </source>
</evidence>
<feature type="binding site" evidence="11">
    <location>
        <position position="135"/>
    </location>
    <ligand>
        <name>substrate</name>
    </ligand>
</feature>
<keyword evidence="5 11" id="KW-0808">Transferase</keyword>
<dbReference type="GO" id="GO:0005524">
    <property type="term" value="F:ATP binding"/>
    <property type="evidence" value="ECO:0007669"/>
    <property type="project" value="UniProtKB-UniRule"/>
</dbReference>
<keyword evidence="11" id="KW-0963">Cytoplasm</keyword>
<sequence length="165" mass="18492">MKAIYLTGFMGSGKTTVAEELSKALALPSEDTDKHVTKMQGREIPVIFESEGEKAFRSYETASLKDLPTENIIISTGGGIVLSEENRSFMKKNGTMIYLHCDPEEIIKRLEGDTSRPLLAGDNKQDKINTIFTERLPLYREANYEIETTNRSVKDIVAEICQRIG</sequence>
<evidence type="ECO:0000256" key="2">
    <source>
        <dbReference type="ARBA" id="ARBA00006997"/>
    </source>
</evidence>
<dbReference type="PRINTS" id="PR01100">
    <property type="entry name" value="SHIKIMTKNASE"/>
</dbReference>
<keyword evidence="11" id="KW-0479">Metal-binding</keyword>
<dbReference type="EC" id="2.7.1.71" evidence="3 11"/>
<dbReference type="InterPro" id="IPR031322">
    <property type="entry name" value="Shikimate/glucono_kinase"/>
</dbReference>
<evidence type="ECO:0000313" key="13">
    <source>
        <dbReference type="Proteomes" id="UP000447833"/>
    </source>
</evidence>
<dbReference type="HAMAP" id="MF_00109">
    <property type="entry name" value="Shikimate_kinase"/>
    <property type="match status" value="1"/>
</dbReference>
<dbReference type="UniPathway" id="UPA00053">
    <property type="reaction ID" value="UER00088"/>
</dbReference>
<feature type="binding site" evidence="11">
    <location>
        <position position="57"/>
    </location>
    <ligand>
        <name>substrate</name>
    </ligand>
</feature>
<dbReference type="PANTHER" id="PTHR21087">
    <property type="entry name" value="SHIKIMATE KINASE"/>
    <property type="match status" value="1"/>
</dbReference>
<dbReference type="GO" id="GO:0008652">
    <property type="term" value="P:amino acid biosynthetic process"/>
    <property type="evidence" value="ECO:0007669"/>
    <property type="project" value="UniProtKB-KW"/>
</dbReference>
<dbReference type="PROSITE" id="PS01128">
    <property type="entry name" value="SHIKIMATE_KINASE"/>
    <property type="match status" value="1"/>
</dbReference>
<keyword evidence="8 11" id="KW-0067">ATP-binding</keyword>
<evidence type="ECO:0000256" key="10">
    <source>
        <dbReference type="ARBA" id="ARBA00048567"/>
    </source>
</evidence>
<comment type="cofactor">
    <cofactor evidence="11">
        <name>Mg(2+)</name>
        <dbReference type="ChEBI" id="CHEBI:18420"/>
    </cofactor>
    <text evidence="11">Binds 1 Mg(2+) ion per subunit.</text>
</comment>
<reference evidence="12 13" key="1">
    <citation type="submission" date="2019-11" db="EMBL/GenBank/DDBJ databases">
        <title>Genome sequences of 17 halophilic strains isolated from different environments.</title>
        <authorList>
            <person name="Furrow R.E."/>
        </authorList>
    </citation>
    <scope>NUCLEOTIDE SEQUENCE [LARGE SCALE GENOMIC DNA]</scope>
    <source>
        <strain evidence="12 13">22506_14_FS</strain>
    </source>
</reference>
<keyword evidence="6 11" id="KW-0547">Nucleotide-binding</keyword>
<evidence type="ECO:0000256" key="3">
    <source>
        <dbReference type="ARBA" id="ARBA00012154"/>
    </source>
</evidence>
<dbReference type="Gene3D" id="3.40.50.300">
    <property type="entry name" value="P-loop containing nucleotide triphosphate hydrolases"/>
    <property type="match status" value="1"/>
</dbReference>
<dbReference type="RefSeq" id="WP_160918809.1">
    <property type="nucleotide sequence ID" value="NZ_WMEY01000002.1"/>
</dbReference>
<feature type="binding site" evidence="11">
    <location>
        <position position="116"/>
    </location>
    <ligand>
        <name>ATP</name>
        <dbReference type="ChEBI" id="CHEBI:30616"/>
    </ligand>
</feature>
<dbReference type="GO" id="GO:0009073">
    <property type="term" value="P:aromatic amino acid family biosynthetic process"/>
    <property type="evidence" value="ECO:0007669"/>
    <property type="project" value="UniProtKB-KW"/>
</dbReference>
<name>A0A845EX50_9BACL</name>
<keyword evidence="9 11" id="KW-0057">Aromatic amino acid biosynthesis</keyword>
<comment type="pathway">
    <text evidence="1 11">Metabolic intermediate biosynthesis; chorismate biosynthesis; chorismate from D-erythrose 4-phosphate and phosphoenolpyruvate: step 5/7.</text>
</comment>
<organism evidence="12 13">
    <name type="scientific">Guptibacillus hwajinpoensis</name>
    <dbReference type="NCBI Taxonomy" id="208199"/>
    <lineage>
        <taxon>Bacteria</taxon>
        <taxon>Bacillati</taxon>
        <taxon>Bacillota</taxon>
        <taxon>Bacilli</taxon>
        <taxon>Bacillales</taxon>
        <taxon>Guptibacillaceae</taxon>
        <taxon>Guptibacillus</taxon>
    </lineage>
</organism>
<dbReference type="GO" id="GO:0000287">
    <property type="term" value="F:magnesium ion binding"/>
    <property type="evidence" value="ECO:0007669"/>
    <property type="project" value="UniProtKB-UniRule"/>
</dbReference>
<dbReference type="AlphaFoldDB" id="A0A845EX50"/>
<evidence type="ECO:0000256" key="5">
    <source>
        <dbReference type="ARBA" id="ARBA00022679"/>
    </source>
</evidence>
<dbReference type="GO" id="GO:0009423">
    <property type="term" value="P:chorismate biosynthetic process"/>
    <property type="evidence" value="ECO:0007669"/>
    <property type="project" value="UniProtKB-UniRule"/>
</dbReference>
<protein>
    <recommendedName>
        <fullName evidence="3 11">Shikimate kinase</fullName>
        <shortName evidence="11">SK</shortName>
        <ecNumber evidence="3 11">2.7.1.71</ecNumber>
    </recommendedName>
</protein>
<dbReference type="EMBL" id="WMEY01000002">
    <property type="protein sequence ID" value="MYL63130.1"/>
    <property type="molecule type" value="Genomic_DNA"/>
</dbReference>
<feature type="binding site" evidence="11">
    <location>
        <position position="15"/>
    </location>
    <ligand>
        <name>Mg(2+)</name>
        <dbReference type="ChEBI" id="CHEBI:18420"/>
    </ligand>
</feature>
<keyword evidence="11" id="KW-0460">Magnesium</keyword>
<evidence type="ECO:0000313" key="12">
    <source>
        <dbReference type="EMBL" id="MYL63130.1"/>
    </source>
</evidence>
<feature type="binding site" evidence="11">
    <location>
        <position position="151"/>
    </location>
    <ligand>
        <name>ATP</name>
        <dbReference type="ChEBI" id="CHEBI:30616"/>
    </ligand>
</feature>
<dbReference type="CDD" id="cd00464">
    <property type="entry name" value="SK"/>
    <property type="match status" value="1"/>
</dbReference>
<dbReference type="InterPro" id="IPR027417">
    <property type="entry name" value="P-loop_NTPase"/>
</dbReference>
<evidence type="ECO:0000256" key="11">
    <source>
        <dbReference type="HAMAP-Rule" id="MF_00109"/>
    </source>
</evidence>